<evidence type="ECO:0000313" key="3">
    <source>
        <dbReference type="EMBL" id="KAK6791286.1"/>
    </source>
</evidence>
<comment type="function">
    <text evidence="2">Binds amino acids.</text>
</comment>
<accession>A0AAN8TWB2</accession>
<dbReference type="Proteomes" id="UP001371456">
    <property type="component" value="Unassembled WGS sequence"/>
</dbReference>
<proteinExistence type="predicted"/>
<dbReference type="InterPro" id="IPR040217">
    <property type="entry name" value="ACR1-12"/>
</dbReference>
<keyword evidence="4" id="KW-1185">Reference proteome</keyword>
<dbReference type="PANTHER" id="PTHR31096">
    <property type="entry name" value="ACT DOMAIN-CONTAINING PROTEIN ACR4-RELATED"/>
    <property type="match status" value="1"/>
</dbReference>
<dbReference type="PANTHER" id="PTHR31096:SF77">
    <property type="entry name" value="ACT DOMAIN-CONTAINING PROTEIN ACR"/>
    <property type="match status" value="1"/>
</dbReference>
<evidence type="ECO:0000313" key="4">
    <source>
        <dbReference type="Proteomes" id="UP001371456"/>
    </source>
</evidence>
<reference evidence="3 4" key="1">
    <citation type="submission" date="2024-02" db="EMBL/GenBank/DDBJ databases">
        <title>de novo genome assembly of Solanum bulbocastanum strain 11H21.</title>
        <authorList>
            <person name="Hosaka A.J."/>
        </authorList>
    </citation>
    <scope>NUCLEOTIDE SEQUENCE [LARGE SCALE GENOMIC DNA]</scope>
    <source>
        <tissue evidence="3">Young leaves</tissue>
    </source>
</reference>
<evidence type="ECO:0000256" key="2">
    <source>
        <dbReference type="RuleBase" id="RU369043"/>
    </source>
</evidence>
<dbReference type="InterPro" id="IPR045865">
    <property type="entry name" value="ACT-like_dom_sf"/>
</dbReference>
<organism evidence="3 4">
    <name type="scientific">Solanum bulbocastanum</name>
    <name type="common">Wild potato</name>
    <dbReference type="NCBI Taxonomy" id="147425"/>
    <lineage>
        <taxon>Eukaryota</taxon>
        <taxon>Viridiplantae</taxon>
        <taxon>Streptophyta</taxon>
        <taxon>Embryophyta</taxon>
        <taxon>Tracheophyta</taxon>
        <taxon>Spermatophyta</taxon>
        <taxon>Magnoliopsida</taxon>
        <taxon>eudicotyledons</taxon>
        <taxon>Gunneridae</taxon>
        <taxon>Pentapetalae</taxon>
        <taxon>asterids</taxon>
        <taxon>lamiids</taxon>
        <taxon>Solanales</taxon>
        <taxon>Solanaceae</taxon>
        <taxon>Solanoideae</taxon>
        <taxon>Solaneae</taxon>
        <taxon>Solanum</taxon>
    </lineage>
</organism>
<name>A0AAN8TWB2_SOLBU</name>
<protein>
    <recommendedName>
        <fullName evidence="2">ACT domain-containing protein ACR</fullName>
    </recommendedName>
    <alternativeName>
        <fullName evidence="2">Protein ACT DOMAIN REPEATS</fullName>
    </alternativeName>
</protein>
<comment type="caution">
    <text evidence="3">The sequence shown here is derived from an EMBL/GenBank/DDBJ whole genome shotgun (WGS) entry which is preliminary data.</text>
</comment>
<gene>
    <name evidence="3" type="ORF">RDI58_010367</name>
</gene>
<dbReference type="Gene3D" id="3.30.70.260">
    <property type="match status" value="1"/>
</dbReference>
<dbReference type="EMBL" id="JBANQN010000004">
    <property type="protein sequence ID" value="KAK6791286.1"/>
    <property type="molecule type" value="Genomic_DNA"/>
</dbReference>
<sequence length="111" mass="12483">MIANDRSGVNSPSDRPRLLSEVSTVLTTLKCNVVNAKVWTHNAPTTSILQVTSEEMGGTINDPERLSMMKQLLCNVLRCRNKLRNSKTIVYDRVTQTKRRSSPANVCRPRL</sequence>
<evidence type="ECO:0000256" key="1">
    <source>
        <dbReference type="ARBA" id="ARBA00022737"/>
    </source>
</evidence>
<dbReference type="GO" id="GO:0016597">
    <property type="term" value="F:amino acid binding"/>
    <property type="evidence" value="ECO:0007669"/>
    <property type="project" value="UniProtKB-UniRule"/>
</dbReference>
<dbReference type="AlphaFoldDB" id="A0AAN8TWB2"/>
<keyword evidence="1 2" id="KW-0677">Repeat</keyword>
<dbReference type="SUPFAM" id="SSF55021">
    <property type="entry name" value="ACT-like"/>
    <property type="match status" value="1"/>
</dbReference>